<organism evidence="1 2">
    <name type="scientific">Oryza sativa subsp. japonica</name>
    <name type="common">Rice</name>
    <dbReference type="NCBI Taxonomy" id="39947"/>
    <lineage>
        <taxon>Eukaryota</taxon>
        <taxon>Viridiplantae</taxon>
        <taxon>Streptophyta</taxon>
        <taxon>Embryophyta</taxon>
        <taxon>Tracheophyta</taxon>
        <taxon>Spermatophyta</taxon>
        <taxon>Magnoliopsida</taxon>
        <taxon>Liliopsida</taxon>
        <taxon>Poales</taxon>
        <taxon>Poaceae</taxon>
        <taxon>BOP clade</taxon>
        <taxon>Oryzoideae</taxon>
        <taxon>Oryzeae</taxon>
        <taxon>Oryzinae</taxon>
        <taxon>Oryza</taxon>
        <taxon>Oryza sativa</taxon>
    </lineage>
</organism>
<accession>A0A0P0XPH4</accession>
<dbReference type="PaxDb" id="39947-A0A0P0XPH4"/>
<evidence type="ECO:0000313" key="2">
    <source>
        <dbReference type="Proteomes" id="UP000059680"/>
    </source>
</evidence>
<gene>
    <name evidence="1" type="ordered locus">Os09g0465200</name>
    <name evidence="1" type="ORF">OSNPB_090465200</name>
</gene>
<proteinExistence type="predicted"/>
<dbReference type="Proteomes" id="UP000059680">
    <property type="component" value="Chromosome 9"/>
</dbReference>
<evidence type="ECO:0000313" key="1">
    <source>
        <dbReference type="EMBL" id="BAT08512.1"/>
    </source>
</evidence>
<dbReference type="InParanoid" id="A0A0P0XPH4"/>
<reference evidence="1 2" key="2">
    <citation type="journal article" date="2013" name="Plant Cell Physiol.">
        <title>Rice Annotation Project Database (RAP-DB): an integrative and interactive database for rice genomics.</title>
        <authorList>
            <person name="Sakai H."/>
            <person name="Lee S.S."/>
            <person name="Tanaka T."/>
            <person name="Numa H."/>
            <person name="Kim J."/>
            <person name="Kawahara Y."/>
            <person name="Wakimoto H."/>
            <person name="Yang C.C."/>
            <person name="Iwamoto M."/>
            <person name="Abe T."/>
            <person name="Yamada Y."/>
            <person name="Muto A."/>
            <person name="Inokuchi H."/>
            <person name="Ikemura T."/>
            <person name="Matsumoto T."/>
            <person name="Sasaki T."/>
            <person name="Itoh T."/>
        </authorList>
    </citation>
    <scope>NUCLEOTIDE SEQUENCE [LARGE SCALE GENOMIC DNA]</scope>
    <source>
        <strain evidence="2">cv. Nipponbare</strain>
    </source>
</reference>
<protein>
    <submittedName>
        <fullName evidence="1">Os09g0465200 protein</fullName>
    </submittedName>
</protein>
<sequence length="70" mass="7782">MEYSQICWLDCLYAIYPYGSPTLQVGQIQQAKKVCTLGPLVLHLSNQLMFEGSTCCLETSIGSSNSIEYL</sequence>
<reference evidence="1 2" key="3">
    <citation type="journal article" date="2013" name="Rice">
        <title>Improvement of the Oryza sativa Nipponbare reference genome using next generation sequence and optical map data.</title>
        <authorList>
            <person name="Kawahara Y."/>
            <person name="de la Bastide M."/>
            <person name="Hamilton J.P."/>
            <person name="Kanamori H."/>
            <person name="McCombie W.R."/>
            <person name="Ouyang S."/>
            <person name="Schwartz D.C."/>
            <person name="Tanaka T."/>
            <person name="Wu J."/>
            <person name="Zhou S."/>
            <person name="Childs K.L."/>
            <person name="Davidson R.M."/>
            <person name="Lin H."/>
            <person name="Quesada-Ocampo L."/>
            <person name="Vaillancourt B."/>
            <person name="Sakai H."/>
            <person name="Lee S.S."/>
            <person name="Kim J."/>
            <person name="Numa H."/>
            <person name="Itoh T."/>
            <person name="Buell C.R."/>
            <person name="Matsumoto T."/>
        </authorList>
    </citation>
    <scope>NUCLEOTIDE SEQUENCE [LARGE SCALE GENOMIC DNA]</scope>
    <source>
        <strain evidence="2">cv. Nipponbare</strain>
    </source>
</reference>
<keyword evidence="2" id="KW-1185">Reference proteome</keyword>
<dbReference type="EMBL" id="AP014965">
    <property type="protein sequence ID" value="BAT08512.1"/>
    <property type="molecule type" value="Genomic_DNA"/>
</dbReference>
<reference evidence="2" key="1">
    <citation type="journal article" date="2005" name="Nature">
        <title>The map-based sequence of the rice genome.</title>
        <authorList>
            <consortium name="International rice genome sequencing project (IRGSP)"/>
            <person name="Matsumoto T."/>
            <person name="Wu J."/>
            <person name="Kanamori H."/>
            <person name="Katayose Y."/>
            <person name="Fujisawa M."/>
            <person name="Namiki N."/>
            <person name="Mizuno H."/>
            <person name="Yamamoto K."/>
            <person name="Antonio B.A."/>
            <person name="Baba T."/>
            <person name="Sakata K."/>
            <person name="Nagamura Y."/>
            <person name="Aoki H."/>
            <person name="Arikawa K."/>
            <person name="Arita K."/>
            <person name="Bito T."/>
            <person name="Chiden Y."/>
            <person name="Fujitsuka N."/>
            <person name="Fukunaka R."/>
            <person name="Hamada M."/>
            <person name="Harada C."/>
            <person name="Hayashi A."/>
            <person name="Hijishita S."/>
            <person name="Honda M."/>
            <person name="Hosokawa S."/>
            <person name="Ichikawa Y."/>
            <person name="Idonuma A."/>
            <person name="Iijima M."/>
            <person name="Ikeda M."/>
            <person name="Ikeno M."/>
            <person name="Ito K."/>
            <person name="Ito S."/>
            <person name="Ito T."/>
            <person name="Ito Y."/>
            <person name="Ito Y."/>
            <person name="Iwabuchi A."/>
            <person name="Kamiya K."/>
            <person name="Karasawa W."/>
            <person name="Kurita K."/>
            <person name="Katagiri S."/>
            <person name="Kikuta A."/>
            <person name="Kobayashi H."/>
            <person name="Kobayashi N."/>
            <person name="Machita K."/>
            <person name="Maehara T."/>
            <person name="Masukawa M."/>
            <person name="Mizubayashi T."/>
            <person name="Mukai Y."/>
            <person name="Nagasaki H."/>
            <person name="Nagata Y."/>
            <person name="Naito S."/>
            <person name="Nakashima M."/>
            <person name="Nakama Y."/>
            <person name="Nakamichi Y."/>
            <person name="Nakamura M."/>
            <person name="Meguro A."/>
            <person name="Negishi M."/>
            <person name="Ohta I."/>
            <person name="Ohta T."/>
            <person name="Okamoto M."/>
            <person name="Ono N."/>
            <person name="Saji S."/>
            <person name="Sakaguchi M."/>
            <person name="Sakai K."/>
            <person name="Shibata M."/>
            <person name="Shimokawa T."/>
            <person name="Song J."/>
            <person name="Takazaki Y."/>
            <person name="Terasawa K."/>
            <person name="Tsugane M."/>
            <person name="Tsuji K."/>
            <person name="Ueda S."/>
            <person name="Waki K."/>
            <person name="Yamagata H."/>
            <person name="Yamamoto M."/>
            <person name="Yamamoto S."/>
            <person name="Yamane H."/>
            <person name="Yoshiki S."/>
            <person name="Yoshihara R."/>
            <person name="Yukawa K."/>
            <person name="Zhong H."/>
            <person name="Yano M."/>
            <person name="Yuan Q."/>
            <person name="Ouyang S."/>
            <person name="Liu J."/>
            <person name="Jones K.M."/>
            <person name="Gansberger K."/>
            <person name="Moffat K."/>
            <person name="Hill J."/>
            <person name="Bera J."/>
            <person name="Fadrosh D."/>
            <person name="Jin S."/>
            <person name="Johri S."/>
            <person name="Kim M."/>
            <person name="Overton L."/>
            <person name="Reardon M."/>
            <person name="Tsitrin T."/>
            <person name="Vuong H."/>
            <person name="Weaver B."/>
            <person name="Ciecko A."/>
            <person name="Tallon L."/>
            <person name="Jackson J."/>
            <person name="Pai G."/>
            <person name="Aken S.V."/>
            <person name="Utterback T."/>
            <person name="Reidmuller S."/>
            <person name="Feldblyum T."/>
            <person name="Hsiao J."/>
            <person name="Zismann V."/>
            <person name="Iobst S."/>
            <person name="de Vazeille A.R."/>
            <person name="Buell C.R."/>
            <person name="Ying K."/>
            <person name="Li Y."/>
            <person name="Lu T."/>
            <person name="Huang Y."/>
            <person name="Zhao Q."/>
            <person name="Feng Q."/>
            <person name="Zhang L."/>
            <person name="Zhu J."/>
            <person name="Weng Q."/>
            <person name="Mu J."/>
            <person name="Lu Y."/>
            <person name="Fan D."/>
            <person name="Liu Y."/>
            <person name="Guan J."/>
            <person name="Zhang Y."/>
            <person name="Yu S."/>
            <person name="Liu X."/>
            <person name="Zhang Y."/>
            <person name="Hong G."/>
            <person name="Han B."/>
            <person name="Choisne N."/>
            <person name="Demange N."/>
            <person name="Orjeda G."/>
            <person name="Samain S."/>
            <person name="Cattolico L."/>
            <person name="Pelletier E."/>
            <person name="Couloux A."/>
            <person name="Segurens B."/>
            <person name="Wincker P."/>
            <person name="D'Hont A."/>
            <person name="Scarpelli C."/>
            <person name="Weissenbach J."/>
            <person name="Salanoubat M."/>
            <person name="Quetier F."/>
            <person name="Yu Y."/>
            <person name="Kim H.R."/>
            <person name="Rambo T."/>
            <person name="Currie J."/>
            <person name="Collura K."/>
            <person name="Luo M."/>
            <person name="Yang T."/>
            <person name="Ammiraju J.S.S."/>
            <person name="Engler F."/>
            <person name="Soderlund C."/>
            <person name="Wing R.A."/>
            <person name="Palmer L.E."/>
            <person name="de la Bastide M."/>
            <person name="Spiegel L."/>
            <person name="Nascimento L."/>
            <person name="Zutavern T."/>
            <person name="O'Shaughnessy A."/>
            <person name="Dike S."/>
            <person name="Dedhia N."/>
            <person name="Preston R."/>
            <person name="Balija V."/>
            <person name="McCombie W.R."/>
            <person name="Chow T."/>
            <person name="Chen H."/>
            <person name="Chung M."/>
            <person name="Chen C."/>
            <person name="Shaw J."/>
            <person name="Wu H."/>
            <person name="Hsiao K."/>
            <person name="Chao Y."/>
            <person name="Chu M."/>
            <person name="Cheng C."/>
            <person name="Hour A."/>
            <person name="Lee P."/>
            <person name="Lin S."/>
            <person name="Lin Y."/>
            <person name="Liou J."/>
            <person name="Liu S."/>
            <person name="Hsing Y."/>
            <person name="Raghuvanshi S."/>
            <person name="Mohanty A."/>
            <person name="Bharti A.K."/>
            <person name="Gaur A."/>
            <person name="Gupta V."/>
            <person name="Kumar D."/>
            <person name="Ravi V."/>
            <person name="Vij S."/>
            <person name="Kapur A."/>
            <person name="Khurana P."/>
            <person name="Khurana P."/>
            <person name="Khurana J.P."/>
            <person name="Tyagi A.K."/>
            <person name="Gaikwad K."/>
            <person name="Singh A."/>
            <person name="Dalal V."/>
            <person name="Srivastava S."/>
            <person name="Dixit A."/>
            <person name="Pal A.K."/>
            <person name="Ghazi I.A."/>
            <person name="Yadav M."/>
            <person name="Pandit A."/>
            <person name="Bhargava A."/>
            <person name="Sureshbabu K."/>
            <person name="Batra K."/>
            <person name="Sharma T.R."/>
            <person name="Mohapatra T."/>
            <person name="Singh N.K."/>
            <person name="Messing J."/>
            <person name="Nelson A.B."/>
            <person name="Fuks G."/>
            <person name="Kavchok S."/>
            <person name="Keizer G."/>
            <person name="Linton E."/>
            <person name="Llaca V."/>
            <person name="Song R."/>
            <person name="Tanyolac B."/>
            <person name="Young S."/>
            <person name="Ho-Il K."/>
            <person name="Hahn J.H."/>
            <person name="Sangsakoo G."/>
            <person name="Vanavichit A."/>
            <person name="de Mattos Luiz.A.T."/>
            <person name="Zimmer P.D."/>
            <person name="Malone G."/>
            <person name="Dellagostin O."/>
            <person name="de Oliveira A.C."/>
            <person name="Bevan M."/>
            <person name="Bancroft I."/>
            <person name="Minx P."/>
            <person name="Cordum H."/>
            <person name="Wilson R."/>
            <person name="Cheng Z."/>
            <person name="Jin W."/>
            <person name="Jiang J."/>
            <person name="Leong S.A."/>
            <person name="Iwama H."/>
            <person name="Gojobori T."/>
            <person name="Itoh T."/>
            <person name="Niimura Y."/>
            <person name="Fujii Y."/>
            <person name="Habara T."/>
            <person name="Sakai H."/>
            <person name="Sato Y."/>
            <person name="Wilson G."/>
            <person name="Kumar K."/>
            <person name="McCouch S."/>
            <person name="Juretic N."/>
            <person name="Hoen D."/>
            <person name="Wright S."/>
            <person name="Bruskiewich R."/>
            <person name="Bureau T."/>
            <person name="Miyao A."/>
            <person name="Hirochika H."/>
            <person name="Nishikawa T."/>
            <person name="Kadowaki K."/>
            <person name="Sugiura M."/>
            <person name="Burr B."/>
            <person name="Sasaki T."/>
        </authorList>
    </citation>
    <scope>NUCLEOTIDE SEQUENCE [LARGE SCALE GENOMIC DNA]</scope>
    <source>
        <strain evidence="2">cv. Nipponbare</strain>
    </source>
</reference>
<dbReference type="Gramene" id="Os09t0465200-01">
    <property type="protein sequence ID" value="Os09t0465200-01"/>
    <property type="gene ID" value="Os09g0465200"/>
</dbReference>
<name>A0A0P0XPH4_ORYSJ</name>
<dbReference type="AlphaFoldDB" id="A0A0P0XPH4"/>